<keyword evidence="3" id="KW-1185">Reference proteome</keyword>
<dbReference type="AlphaFoldDB" id="A0A419T5N9"/>
<evidence type="ECO:0000313" key="3">
    <source>
        <dbReference type="Proteomes" id="UP000284277"/>
    </source>
</evidence>
<feature type="transmembrane region" description="Helical" evidence="1">
    <location>
        <begin position="166"/>
        <end position="189"/>
    </location>
</feature>
<feature type="transmembrane region" description="Helical" evidence="1">
    <location>
        <begin position="88"/>
        <end position="110"/>
    </location>
</feature>
<feature type="transmembrane region" description="Helical" evidence="1">
    <location>
        <begin position="31"/>
        <end position="50"/>
    </location>
</feature>
<name>A0A419T5N9_9FIRM</name>
<evidence type="ECO:0008006" key="4">
    <source>
        <dbReference type="Google" id="ProtNLM"/>
    </source>
</evidence>
<gene>
    <name evidence="2" type="ORF">BET01_16565</name>
</gene>
<dbReference type="EMBL" id="MCIA01000009">
    <property type="protein sequence ID" value="RKD32850.1"/>
    <property type="molecule type" value="Genomic_DNA"/>
</dbReference>
<feature type="transmembrane region" description="Helical" evidence="1">
    <location>
        <begin position="429"/>
        <end position="449"/>
    </location>
</feature>
<evidence type="ECO:0000313" key="2">
    <source>
        <dbReference type="EMBL" id="RKD32850.1"/>
    </source>
</evidence>
<accession>A0A419T5N9</accession>
<keyword evidence="1" id="KW-1133">Transmembrane helix</keyword>
<feature type="transmembrane region" description="Helical" evidence="1">
    <location>
        <begin position="122"/>
        <end position="145"/>
    </location>
</feature>
<feature type="transmembrane region" description="Helical" evidence="1">
    <location>
        <begin position="56"/>
        <end position="76"/>
    </location>
</feature>
<sequence>MISVLVHAVMGILLLCSMIGYFMFAGKKLKLLPEFVPVFVFSSIACVTYIGGIFNLLFPGAILIFAVGLIFFASYMSKTCLKKECIHIKITLFQGLFLVGSLFFLYLLGISKLTHYDNFSHWAVALKVMLSTNAFPTATSVLIDFKNYPLGTTSFLYYICRFAGHSQAMMLIAQGLLIFACFYAIFGIITEKKRFLLYGFLGAGCSVLSIFNLTIRINNLLVDFILPIYTLVLFVIAYRYKDSIKKACICTIPVAGLLMIVKSTGTIFAGIGLIYLVYQWLKNKEKPLLKTGIMLLSSILASFLPYVLWKLHMAWGFQGVENKFNVSADKLNNISGGKSPEDINNIISLFVQSTFDLKTRPAMGVLVFHVAVIMSVVFAYTVLKKKWNLWKALIALDLVLISYYLGILALYVFSMPLDEAIRLAGFDRYAASIVILFAGGIILCATVDIERTFYYRMNEVPDYRAFKTVESKNRYQKGVIGVIGVALALLMSEYNGMATIQKTYETTLPYKVKEVTGDRWYQEGQVDHSKYLFYASDRDSQVTNYFMQYLGKYMLYTPNVDGICAFYEDNMSNLLSGYDYLVMVESDASAKKLLKKYYGVSGSEGIYKISASGGEGAEKKVQLVPENQKEGAYTK</sequence>
<organism evidence="2 3">
    <name type="scientific">Lacrimispora algidixylanolytica</name>
    <dbReference type="NCBI Taxonomy" id="94868"/>
    <lineage>
        <taxon>Bacteria</taxon>
        <taxon>Bacillati</taxon>
        <taxon>Bacillota</taxon>
        <taxon>Clostridia</taxon>
        <taxon>Lachnospirales</taxon>
        <taxon>Lachnospiraceae</taxon>
        <taxon>Lacrimispora</taxon>
    </lineage>
</organism>
<protein>
    <recommendedName>
        <fullName evidence="4">Glycosyltransferase RgtA/B/C/D-like domain-containing protein</fullName>
    </recommendedName>
</protein>
<feature type="transmembrane region" description="Helical" evidence="1">
    <location>
        <begin position="6"/>
        <end position="24"/>
    </location>
</feature>
<dbReference type="Proteomes" id="UP000284277">
    <property type="component" value="Unassembled WGS sequence"/>
</dbReference>
<feature type="transmembrane region" description="Helical" evidence="1">
    <location>
        <begin position="288"/>
        <end position="309"/>
    </location>
</feature>
<proteinExistence type="predicted"/>
<feature type="transmembrane region" description="Helical" evidence="1">
    <location>
        <begin position="362"/>
        <end position="383"/>
    </location>
</feature>
<dbReference type="RefSeq" id="WP_120196230.1">
    <property type="nucleotide sequence ID" value="NZ_MCIA01000009.1"/>
</dbReference>
<dbReference type="OrthoDB" id="2787347at2"/>
<feature type="transmembrane region" description="Helical" evidence="1">
    <location>
        <begin position="220"/>
        <end position="240"/>
    </location>
</feature>
<reference evidence="2 3" key="1">
    <citation type="submission" date="2016-08" db="EMBL/GenBank/DDBJ databases">
        <title>A new outlook on sporulation: Clostridium algidixylanolyticum.</title>
        <authorList>
            <person name="Poppleton D.I."/>
            <person name="Gribaldo S."/>
        </authorList>
    </citation>
    <scope>NUCLEOTIDE SEQUENCE [LARGE SCALE GENOMIC DNA]</scope>
    <source>
        <strain evidence="2 3">SPL73</strain>
    </source>
</reference>
<feature type="transmembrane region" description="Helical" evidence="1">
    <location>
        <begin position="195"/>
        <end position="213"/>
    </location>
</feature>
<feature type="transmembrane region" description="Helical" evidence="1">
    <location>
        <begin position="252"/>
        <end position="276"/>
    </location>
</feature>
<comment type="caution">
    <text evidence="2">The sequence shown here is derived from an EMBL/GenBank/DDBJ whole genome shotgun (WGS) entry which is preliminary data.</text>
</comment>
<keyword evidence="1" id="KW-0812">Transmembrane</keyword>
<evidence type="ECO:0000256" key="1">
    <source>
        <dbReference type="SAM" id="Phobius"/>
    </source>
</evidence>
<keyword evidence="1" id="KW-0472">Membrane</keyword>
<feature type="transmembrane region" description="Helical" evidence="1">
    <location>
        <begin position="395"/>
        <end position="417"/>
    </location>
</feature>